<dbReference type="InterPro" id="IPR013785">
    <property type="entry name" value="Aldolase_TIM"/>
</dbReference>
<dbReference type="AlphaFoldDB" id="A0AAN9TJ25"/>
<dbReference type="SUPFAM" id="SSF51569">
    <property type="entry name" value="Aldolase"/>
    <property type="match status" value="1"/>
</dbReference>
<protein>
    <recommendedName>
        <fullName evidence="5 9">Fructose-bisphosphate aldolase</fullName>
        <ecNumber evidence="4 9">4.1.2.13</ecNumber>
    </recommendedName>
</protein>
<dbReference type="Gene3D" id="3.20.20.70">
    <property type="entry name" value="Aldolase class I"/>
    <property type="match status" value="1"/>
</dbReference>
<comment type="similarity">
    <text evidence="3 9">Belongs to the class I fructose-bisphosphate aldolase family.</text>
</comment>
<feature type="region of interest" description="Disordered" evidence="11">
    <location>
        <begin position="383"/>
        <end position="430"/>
    </location>
</feature>
<comment type="catalytic activity">
    <reaction evidence="1 9">
        <text>beta-D-fructose 1,6-bisphosphate = D-glyceraldehyde 3-phosphate + dihydroxyacetone phosphate</text>
        <dbReference type="Rhea" id="RHEA:14729"/>
        <dbReference type="ChEBI" id="CHEBI:32966"/>
        <dbReference type="ChEBI" id="CHEBI:57642"/>
        <dbReference type="ChEBI" id="CHEBI:59776"/>
        <dbReference type="EC" id="4.1.2.13"/>
    </reaction>
</comment>
<dbReference type="InterPro" id="IPR029768">
    <property type="entry name" value="Aldolase_I_AS"/>
</dbReference>
<dbReference type="GO" id="GO:0006096">
    <property type="term" value="P:glycolytic process"/>
    <property type="evidence" value="ECO:0007669"/>
    <property type="project" value="UniProtKB-KW"/>
</dbReference>
<keyword evidence="6 9" id="KW-0324">Glycolysis</keyword>
<dbReference type="GO" id="GO:0004332">
    <property type="term" value="F:fructose-bisphosphate aldolase activity"/>
    <property type="evidence" value="ECO:0007669"/>
    <property type="project" value="UniProtKB-EC"/>
</dbReference>
<sequence>MPTHFNYPPVEIQKELRCIAQTLLSSGKGILAADESVSKMGKRFKEFNVENTEDLRRQWRQLLFTTDRKMSDYIAGVILFQETLYQKDENGRLLIEHLKERCIIPGIKVDTGLVNLFTSENEVATQGLDDLESRLAQYKLDGCEFAKWRCTFKITANTPSYRALVTNADMLARYASICQSQRLCPIIEPEVLPEGDHDLERCQKVTETVLSFVYRALNDHHVFLEGTILKPNMVTPGLTSQSNANASQIAKATVTTMRRVVPPAVPGIFFSSGGQTEEEATVNLNAINLETGQKPWRLTFAFGRALQMSAMRAWGGKSSQIQQAQNEFLRRAKANADASTGQYAADRDYQAGPAPSPGAPTTPTADASPGIIASPIAEVSPITAPSSASSATPDSVASSNPNTSPGKIIPPLIAASPNTVTTEDHSGSESMIGLIGSSQISDEDYQLDMDIEQSFNDFPNSL</sequence>
<dbReference type="CDD" id="cd00948">
    <property type="entry name" value="FBP_aldolase_I_a"/>
    <property type="match status" value="1"/>
</dbReference>
<name>A0AAN9TJ25_9HEMI</name>
<reference evidence="12 13" key="1">
    <citation type="submission" date="2024-03" db="EMBL/GenBank/DDBJ databases">
        <title>Adaptation during the transition from Ophiocordyceps entomopathogen to insect associate is accompanied by gene loss and intensified selection.</title>
        <authorList>
            <person name="Ward C.M."/>
            <person name="Onetto C.A."/>
            <person name="Borneman A.R."/>
        </authorList>
    </citation>
    <scope>NUCLEOTIDE SEQUENCE [LARGE SCALE GENOMIC DNA]</scope>
    <source>
        <strain evidence="12">AWRI1</strain>
        <tissue evidence="12">Single Adult Female</tissue>
    </source>
</reference>
<comment type="caution">
    <text evidence="12">The sequence shown here is derived from an EMBL/GenBank/DDBJ whole genome shotgun (WGS) entry which is preliminary data.</text>
</comment>
<accession>A0AAN9TJ25</accession>
<keyword evidence="7 9" id="KW-0456">Lyase</keyword>
<evidence type="ECO:0000256" key="2">
    <source>
        <dbReference type="ARBA" id="ARBA00004714"/>
    </source>
</evidence>
<dbReference type="PANTHER" id="PTHR11627">
    <property type="entry name" value="FRUCTOSE-BISPHOSPHATE ALDOLASE"/>
    <property type="match status" value="1"/>
</dbReference>
<evidence type="ECO:0000256" key="5">
    <source>
        <dbReference type="ARBA" id="ARBA00013779"/>
    </source>
</evidence>
<feature type="compositionally biased region" description="Low complexity" evidence="11">
    <location>
        <begin position="383"/>
        <end position="399"/>
    </location>
</feature>
<keyword evidence="13" id="KW-1185">Reference proteome</keyword>
<feature type="region of interest" description="Disordered" evidence="11">
    <location>
        <begin position="332"/>
        <end position="369"/>
    </location>
</feature>
<dbReference type="Pfam" id="PF00274">
    <property type="entry name" value="Glycolytic"/>
    <property type="match status" value="1"/>
</dbReference>
<evidence type="ECO:0000256" key="7">
    <source>
        <dbReference type="ARBA" id="ARBA00023239"/>
    </source>
</evidence>
<evidence type="ECO:0000313" key="13">
    <source>
        <dbReference type="Proteomes" id="UP001367676"/>
    </source>
</evidence>
<dbReference type="PROSITE" id="PS00158">
    <property type="entry name" value="ALDOLASE_CLASS_I"/>
    <property type="match status" value="1"/>
</dbReference>
<gene>
    <name evidence="12" type="ORF">V9T40_013404</name>
</gene>
<dbReference type="NCBIfam" id="NF033379">
    <property type="entry name" value="FrucBisAld_I"/>
    <property type="match status" value="1"/>
</dbReference>
<organism evidence="12 13">
    <name type="scientific">Parthenolecanium corni</name>
    <dbReference type="NCBI Taxonomy" id="536013"/>
    <lineage>
        <taxon>Eukaryota</taxon>
        <taxon>Metazoa</taxon>
        <taxon>Ecdysozoa</taxon>
        <taxon>Arthropoda</taxon>
        <taxon>Hexapoda</taxon>
        <taxon>Insecta</taxon>
        <taxon>Pterygota</taxon>
        <taxon>Neoptera</taxon>
        <taxon>Paraneoptera</taxon>
        <taxon>Hemiptera</taxon>
        <taxon>Sternorrhyncha</taxon>
        <taxon>Coccoidea</taxon>
        <taxon>Coccidae</taxon>
        <taxon>Parthenolecanium</taxon>
    </lineage>
</organism>
<evidence type="ECO:0000256" key="9">
    <source>
        <dbReference type="RuleBase" id="RU003994"/>
    </source>
</evidence>
<evidence type="ECO:0000256" key="3">
    <source>
        <dbReference type="ARBA" id="ARBA00010387"/>
    </source>
</evidence>
<dbReference type="EMBL" id="JBBCAQ010000018">
    <property type="protein sequence ID" value="KAK7595579.1"/>
    <property type="molecule type" value="Genomic_DNA"/>
</dbReference>
<evidence type="ECO:0000256" key="6">
    <source>
        <dbReference type="ARBA" id="ARBA00023152"/>
    </source>
</evidence>
<evidence type="ECO:0000256" key="8">
    <source>
        <dbReference type="ARBA" id="ARBA00023270"/>
    </source>
</evidence>
<dbReference type="InterPro" id="IPR000741">
    <property type="entry name" value="FBA_I"/>
</dbReference>
<keyword evidence="8" id="KW-0704">Schiff base</keyword>
<dbReference type="EC" id="4.1.2.13" evidence="4 9"/>
<evidence type="ECO:0000256" key="10">
    <source>
        <dbReference type="RuleBase" id="RU004257"/>
    </source>
</evidence>
<comment type="pathway">
    <text evidence="2 10">Carbohydrate degradation; glycolysis; D-glyceraldehyde 3-phosphate and glycerone phosphate from D-glucose: step 4/4.</text>
</comment>
<proteinExistence type="inferred from homology"/>
<dbReference type="FunFam" id="3.20.20.70:FF:000140">
    <property type="entry name" value="Fructose-bisphosphate aldolase"/>
    <property type="match status" value="1"/>
</dbReference>
<evidence type="ECO:0000256" key="11">
    <source>
        <dbReference type="SAM" id="MobiDB-lite"/>
    </source>
</evidence>
<evidence type="ECO:0000256" key="4">
    <source>
        <dbReference type="ARBA" id="ARBA00013068"/>
    </source>
</evidence>
<evidence type="ECO:0000313" key="12">
    <source>
        <dbReference type="EMBL" id="KAK7595579.1"/>
    </source>
</evidence>
<dbReference type="Proteomes" id="UP001367676">
    <property type="component" value="Unassembled WGS sequence"/>
</dbReference>
<evidence type="ECO:0000256" key="1">
    <source>
        <dbReference type="ARBA" id="ARBA00000441"/>
    </source>
</evidence>